<dbReference type="InterPro" id="IPR021836">
    <property type="entry name" value="DUF3429"/>
</dbReference>
<feature type="transmembrane region" description="Helical" evidence="1">
    <location>
        <begin position="27"/>
        <end position="47"/>
    </location>
</feature>
<feature type="transmembrane region" description="Helical" evidence="1">
    <location>
        <begin position="101"/>
        <end position="123"/>
    </location>
</feature>
<keyword evidence="1" id="KW-0472">Membrane</keyword>
<dbReference type="PANTHER" id="PTHR15887:SF1">
    <property type="entry name" value="TRANSMEMBRANE PROTEIN 69"/>
    <property type="match status" value="1"/>
</dbReference>
<evidence type="ECO:0008006" key="4">
    <source>
        <dbReference type="Google" id="ProtNLM"/>
    </source>
</evidence>
<reference evidence="2 3" key="1">
    <citation type="submission" date="2017-04" db="EMBL/GenBank/DDBJ databases">
        <authorList>
            <person name="Afonso C.L."/>
            <person name="Miller P.J."/>
            <person name="Scott M.A."/>
            <person name="Spackman E."/>
            <person name="Goraichik I."/>
            <person name="Dimitrov K.M."/>
            <person name="Suarez D.L."/>
            <person name="Swayne D.E."/>
        </authorList>
    </citation>
    <scope>NUCLEOTIDE SEQUENCE [LARGE SCALE GENOMIC DNA]</scope>
    <source>
        <strain evidence="2 3">CGMCC 1.10972</strain>
    </source>
</reference>
<dbReference type="Pfam" id="PF11911">
    <property type="entry name" value="DUF3429"/>
    <property type="match status" value="1"/>
</dbReference>
<dbReference type="PANTHER" id="PTHR15887">
    <property type="entry name" value="TRANSMEMBRANE PROTEIN 69"/>
    <property type="match status" value="1"/>
</dbReference>
<keyword evidence="1" id="KW-0812">Transmembrane</keyword>
<evidence type="ECO:0000313" key="2">
    <source>
        <dbReference type="EMBL" id="SMC76314.1"/>
    </source>
</evidence>
<proteinExistence type="predicted"/>
<gene>
    <name evidence="2" type="ORF">SAMN06297251_107140</name>
</gene>
<dbReference type="RefSeq" id="WP_084409953.1">
    <property type="nucleotide sequence ID" value="NZ_FWXR01000007.1"/>
</dbReference>
<dbReference type="STRING" id="937218.SAMN06297251_107140"/>
<protein>
    <recommendedName>
        <fullName evidence="4">DUF3429 domain-containing protein</fullName>
    </recommendedName>
</protein>
<keyword evidence="1" id="KW-1133">Transmembrane helix</keyword>
<feature type="transmembrane region" description="Helical" evidence="1">
    <location>
        <begin position="53"/>
        <end position="80"/>
    </location>
</feature>
<evidence type="ECO:0000313" key="3">
    <source>
        <dbReference type="Proteomes" id="UP000192656"/>
    </source>
</evidence>
<dbReference type="Proteomes" id="UP000192656">
    <property type="component" value="Unassembled WGS sequence"/>
</dbReference>
<evidence type="ECO:0000256" key="1">
    <source>
        <dbReference type="SAM" id="Phobius"/>
    </source>
</evidence>
<name>A0A1W2BU92_9HYPH</name>
<accession>A0A1W2BU92</accession>
<dbReference type="EMBL" id="FWXR01000007">
    <property type="protein sequence ID" value="SMC76314.1"/>
    <property type="molecule type" value="Genomic_DNA"/>
</dbReference>
<dbReference type="AlphaFoldDB" id="A0A1W2BU92"/>
<keyword evidence="3" id="KW-1185">Reference proteome</keyword>
<organism evidence="2 3">
    <name type="scientific">Fulvimarina manganoxydans</name>
    <dbReference type="NCBI Taxonomy" id="937218"/>
    <lineage>
        <taxon>Bacteria</taxon>
        <taxon>Pseudomonadati</taxon>
        <taxon>Pseudomonadota</taxon>
        <taxon>Alphaproteobacteria</taxon>
        <taxon>Hyphomicrobiales</taxon>
        <taxon>Aurantimonadaceae</taxon>
        <taxon>Fulvimarina</taxon>
    </lineage>
</organism>
<sequence>MSQTRLHDEPTSSTTDANALPIERRTAWALGLGGLIPFVLLTAIIAYGGTSTIALPTITLALGAYSAVILSFLGGIRWGLAIAPNPRSQRHDLVLSVLPSLLAWVLILAPAPWIFAGFAGGFALQGAWDFVSARRGHIPAWFARLRLTLTIVVTLCQVLAFLRSWG</sequence>
<dbReference type="OrthoDB" id="5297436at2"/>
<feature type="transmembrane region" description="Helical" evidence="1">
    <location>
        <begin position="143"/>
        <end position="162"/>
    </location>
</feature>